<keyword evidence="3" id="KW-1133">Transmembrane helix</keyword>
<dbReference type="InterPro" id="IPR000667">
    <property type="entry name" value="Peptidase_S13"/>
</dbReference>
<sequence>MKKNLLSITRKYRVCFLLSLVVTVVFVVYPIHLKAVESRNLVSDSITNINTKDAISLLSKCESTQHCQIGFFIGEVENGSTLLDYRGGSRMIPASVVKLISTGVALQYYGPNAKFITEVDYLGDIKSGTLYGDLIIRGSGDPSLGTKYINGERERFFTELLTSLKKVGIKAIDGKIIIDASSFKPFESSVQWLFEDLGEYYGVSLFGLNMYDNVIKCQVSALQDSTITVDFPDGFSDFLNVKNEINIDSYKDITVLGDPISNVRVLRGGISLGKSKEIAVSNGDPALYAAKLLTMYLNEKGVSISGNPIAYYRDCPKYDSSVDIFRFYSKPFSQLVKETNYRSLNLWANAFMGLLDQRLPKSIQSGLLIAQNYLTSKCEIDRSEFDLYDGCGLSPKDRITPSALASFLLNIYNAHPDVSTAFYYSLPLAGVEGSVKSFVLKPPLSARLKSGSMEGVQTYAGYVRKGGKDYIVVMMANGFTDRTIIRKTFREALEKYFL</sequence>
<dbReference type="NCBIfam" id="TIGR00666">
    <property type="entry name" value="PBP4"/>
    <property type="match status" value="1"/>
</dbReference>
<comment type="caution">
    <text evidence="4">The sequence shown here is derived from an EMBL/GenBank/DDBJ whole genome shotgun (WGS) entry which is preliminary data.</text>
</comment>
<keyword evidence="3" id="KW-0812">Transmembrane</keyword>
<dbReference type="Gene3D" id="3.50.80.20">
    <property type="entry name" value="D-Ala-D-Ala carboxypeptidase C, peptidase S13"/>
    <property type="match status" value="1"/>
</dbReference>
<comment type="similarity">
    <text evidence="1">Belongs to the peptidase S13 family.</text>
</comment>
<dbReference type="PANTHER" id="PTHR30023:SF0">
    <property type="entry name" value="PENICILLIN-SENSITIVE CARBOXYPEPTIDASE A"/>
    <property type="match status" value="1"/>
</dbReference>
<dbReference type="EMBL" id="JBHSGO010000197">
    <property type="protein sequence ID" value="MFC4666397.1"/>
    <property type="molecule type" value="Genomic_DNA"/>
</dbReference>
<dbReference type="EC" id="3.4.16.4" evidence="4"/>
<feature type="transmembrane region" description="Helical" evidence="3">
    <location>
        <begin position="12"/>
        <end position="31"/>
    </location>
</feature>
<dbReference type="PANTHER" id="PTHR30023">
    <property type="entry name" value="D-ALANYL-D-ALANINE CARBOXYPEPTIDASE"/>
    <property type="match status" value="1"/>
</dbReference>
<dbReference type="SUPFAM" id="SSF56601">
    <property type="entry name" value="beta-lactamase/transpeptidase-like"/>
    <property type="match status" value="1"/>
</dbReference>
<dbReference type="Gene3D" id="3.40.710.10">
    <property type="entry name" value="DD-peptidase/beta-lactamase superfamily"/>
    <property type="match status" value="1"/>
</dbReference>
<accession>A0ABV9K8M6</accession>
<proteinExistence type="inferred from homology"/>
<keyword evidence="3" id="KW-0472">Membrane</keyword>
<organism evidence="4 5">
    <name type="scientific">Falsiporphyromonas endometrii</name>
    <dbReference type="NCBI Taxonomy" id="1387297"/>
    <lineage>
        <taxon>Bacteria</taxon>
        <taxon>Pseudomonadati</taxon>
        <taxon>Bacteroidota</taxon>
        <taxon>Bacteroidia</taxon>
        <taxon>Bacteroidales</taxon>
        <taxon>Porphyromonadaceae</taxon>
        <taxon>Falsiporphyromonas</taxon>
    </lineage>
</organism>
<dbReference type="Pfam" id="PF02113">
    <property type="entry name" value="Peptidase_S13"/>
    <property type="match status" value="1"/>
</dbReference>
<dbReference type="Proteomes" id="UP001596020">
    <property type="component" value="Unassembled WGS sequence"/>
</dbReference>
<dbReference type="GO" id="GO:0009002">
    <property type="term" value="F:serine-type D-Ala-D-Ala carboxypeptidase activity"/>
    <property type="evidence" value="ECO:0007669"/>
    <property type="project" value="UniProtKB-EC"/>
</dbReference>
<gene>
    <name evidence="4" type="primary">dacB</name>
    <name evidence="4" type="ORF">ACFO3G_07285</name>
</gene>
<evidence type="ECO:0000256" key="1">
    <source>
        <dbReference type="ARBA" id="ARBA00006096"/>
    </source>
</evidence>
<dbReference type="RefSeq" id="WP_380079428.1">
    <property type="nucleotide sequence ID" value="NZ_JBHSGO010000197.1"/>
</dbReference>
<reference evidence="5" key="1">
    <citation type="journal article" date="2019" name="Int. J. Syst. Evol. Microbiol.">
        <title>The Global Catalogue of Microorganisms (GCM) 10K type strain sequencing project: providing services to taxonomists for standard genome sequencing and annotation.</title>
        <authorList>
            <consortium name="The Broad Institute Genomics Platform"/>
            <consortium name="The Broad Institute Genome Sequencing Center for Infectious Disease"/>
            <person name="Wu L."/>
            <person name="Ma J."/>
        </authorList>
    </citation>
    <scope>NUCLEOTIDE SEQUENCE [LARGE SCALE GENOMIC DNA]</scope>
    <source>
        <strain evidence="5">CGMCC 4.7357</strain>
    </source>
</reference>
<evidence type="ECO:0000256" key="3">
    <source>
        <dbReference type="SAM" id="Phobius"/>
    </source>
</evidence>
<name>A0ABV9K8M6_9PORP</name>
<keyword evidence="4" id="KW-0645">Protease</keyword>
<evidence type="ECO:0000256" key="2">
    <source>
        <dbReference type="ARBA" id="ARBA00022801"/>
    </source>
</evidence>
<keyword evidence="2 4" id="KW-0378">Hydrolase</keyword>
<evidence type="ECO:0000313" key="5">
    <source>
        <dbReference type="Proteomes" id="UP001596020"/>
    </source>
</evidence>
<evidence type="ECO:0000313" key="4">
    <source>
        <dbReference type="EMBL" id="MFC4666397.1"/>
    </source>
</evidence>
<keyword evidence="5" id="KW-1185">Reference proteome</keyword>
<dbReference type="PRINTS" id="PR00922">
    <property type="entry name" value="DADACBPTASE3"/>
</dbReference>
<dbReference type="InterPro" id="IPR012338">
    <property type="entry name" value="Beta-lactam/transpept-like"/>
</dbReference>
<keyword evidence="4" id="KW-0121">Carboxypeptidase</keyword>
<protein>
    <submittedName>
        <fullName evidence="4">D-alanyl-D-alanine carboxypeptidase/D-alanyl-D-alanine-endopeptidase</fullName>
        <ecNumber evidence="4">3.4.16.4</ecNumber>
    </submittedName>
</protein>